<accession>A0A7W8YDE2</accession>
<name>A0A7W8YDE2_9MICC</name>
<dbReference type="EMBL" id="JACHBL010000002">
    <property type="protein sequence ID" value="MBB5599371.1"/>
    <property type="molecule type" value="Genomic_DNA"/>
</dbReference>
<evidence type="ECO:0000256" key="1">
    <source>
        <dbReference type="SAM" id="MobiDB-lite"/>
    </source>
</evidence>
<keyword evidence="3" id="KW-1185">Reference proteome</keyword>
<feature type="region of interest" description="Disordered" evidence="1">
    <location>
        <begin position="41"/>
        <end position="62"/>
    </location>
</feature>
<comment type="caution">
    <text evidence="2">The sequence shown here is derived from an EMBL/GenBank/DDBJ whole genome shotgun (WGS) entry which is preliminary data.</text>
</comment>
<reference evidence="2 3" key="1">
    <citation type="submission" date="2020-08" db="EMBL/GenBank/DDBJ databases">
        <title>Sequencing the genomes of 1000 actinobacteria strains.</title>
        <authorList>
            <person name="Klenk H.-P."/>
        </authorList>
    </citation>
    <scope>NUCLEOTIDE SEQUENCE [LARGE SCALE GENOMIC DNA]</scope>
    <source>
        <strain evidence="2 3">DSM 23694</strain>
    </source>
</reference>
<protein>
    <submittedName>
        <fullName evidence="2">Uncharacterized protein</fullName>
    </submittedName>
</protein>
<evidence type="ECO:0000313" key="3">
    <source>
        <dbReference type="Proteomes" id="UP000523863"/>
    </source>
</evidence>
<gene>
    <name evidence="2" type="ORF">BKA12_002510</name>
</gene>
<evidence type="ECO:0000313" key="2">
    <source>
        <dbReference type="EMBL" id="MBB5599371.1"/>
    </source>
</evidence>
<proteinExistence type="predicted"/>
<sequence length="62" mass="7231">MNKVDVEKALKLLQQDRHKTHPYRLAHKPGKEPAAWRTFKMNPLPGEASTETHPDDWEPQDD</sequence>
<organism evidence="2 3">
    <name type="scientific">Neomicrococcus lactis</name>
    <dbReference type="NCBI Taxonomy" id="732241"/>
    <lineage>
        <taxon>Bacteria</taxon>
        <taxon>Bacillati</taxon>
        <taxon>Actinomycetota</taxon>
        <taxon>Actinomycetes</taxon>
        <taxon>Micrococcales</taxon>
        <taxon>Micrococcaceae</taxon>
        <taxon>Neomicrococcus</taxon>
    </lineage>
</organism>
<dbReference type="Proteomes" id="UP000523863">
    <property type="component" value="Unassembled WGS sequence"/>
</dbReference>
<dbReference type="AlphaFoldDB" id="A0A7W8YDE2"/>